<dbReference type="GeneID" id="16994731"/>
<dbReference type="AlphaFoldDB" id="M1V5L4"/>
<name>M1V5L4_CYAM1</name>
<sequence>MSHFPSATTDGSPQQRPRSGTRVGEQPPANIFLYAPRMRTELPDPPMDLKLLPVLRSERVLGTASATESSAESIGASSEPSSAAAAAAAALASKAVELWEEERSALERLAVCVEGMRPAGGMWLLELAAAFADTLDVATAPGVNPQTTALPWTYRPLQGAAAELVRNESALAAVYAPVASESNENRVDQSSLARSLEHVALGANAMEAALPGLSARNAQWMRPPQYDEFLSLKAGGAPEVSGVLRPEAMAHSTAEGDAKVHDSLNAAALAADALAIEAEFEAATQLDENLAALKYPHPSPEKRASGGERLRAIKSFPIVPDEQLWEEPCGLLSFLEVPMTWQTHPMTYGVAQVDSTVPTLVFFGENLTDATEAQTPVDRFAYQLDTPESARELAGFVCLHFSGNSACLAPVSFRVRPQLHA</sequence>
<feature type="compositionally biased region" description="Polar residues" evidence="1">
    <location>
        <begin position="1"/>
        <end position="18"/>
    </location>
</feature>
<dbReference type="OrthoDB" id="10496843at2759"/>
<reference evidence="2 3" key="2">
    <citation type="journal article" date="2007" name="BMC Biol.">
        <title>A 100%-complete sequence reveals unusually simple genomic features in the hot-spring red alga Cyanidioschyzon merolae.</title>
        <authorList>
            <person name="Nozaki H."/>
            <person name="Takano H."/>
            <person name="Misumi O."/>
            <person name="Terasawa K."/>
            <person name="Matsuzaki M."/>
            <person name="Maruyama S."/>
            <person name="Nishida K."/>
            <person name="Yagisawa F."/>
            <person name="Yoshida Y."/>
            <person name="Fujiwara T."/>
            <person name="Takio S."/>
            <person name="Tamura K."/>
            <person name="Chung S.J."/>
            <person name="Nakamura S."/>
            <person name="Kuroiwa H."/>
            <person name="Tanaka K."/>
            <person name="Sato N."/>
            <person name="Kuroiwa T."/>
        </authorList>
    </citation>
    <scope>NUCLEOTIDE SEQUENCE [LARGE SCALE GENOMIC DNA]</scope>
    <source>
        <strain evidence="2 3">10D</strain>
    </source>
</reference>
<gene>
    <name evidence="2" type="ORF">CYME_CML302C</name>
</gene>
<accession>M1V5L4</accession>
<evidence type="ECO:0000313" key="2">
    <source>
        <dbReference type="EMBL" id="BAM80875.1"/>
    </source>
</evidence>
<dbReference type="EMBL" id="AP006494">
    <property type="protein sequence ID" value="BAM80875.1"/>
    <property type="molecule type" value="Genomic_DNA"/>
</dbReference>
<proteinExistence type="predicted"/>
<reference evidence="2 3" key="1">
    <citation type="journal article" date="2004" name="Nature">
        <title>Genome sequence of the ultrasmall unicellular red alga Cyanidioschyzon merolae 10D.</title>
        <authorList>
            <person name="Matsuzaki M."/>
            <person name="Misumi O."/>
            <person name="Shin-i T."/>
            <person name="Maruyama S."/>
            <person name="Takahara M."/>
            <person name="Miyagishima S."/>
            <person name="Mori T."/>
            <person name="Nishida K."/>
            <person name="Yagisawa F."/>
            <person name="Nishida K."/>
            <person name="Yoshida Y."/>
            <person name="Nishimura Y."/>
            <person name="Nakao S."/>
            <person name="Kobayashi T."/>
            <person name="Momoyama Y."/>
            <person name="Higashiyama T."/>
            <person name="Minoda A."/>
            <person name="Sano M."/>
            <person name="Nomoto H."/>
            <person name="Oishi K."/>
            <person name="Hayashi H."/>
            <person name="Ohta F."/>
            <person name="Nishizaka S."/>
            <person name="Haga S."/>
            <person name="Miura S."/>
            <person name="Morishita T."/>
            <person name="Kabeya Y."/>
            <person name="Terasawa K."/>
            <person name="Suzuki Y."/>
            <person name="Ishii Y."/>
            <person name="Asakawa S."/>
            <person name="Takano H."/>
            <person name="Ohta N."/>
            <person name="Kuroiwa H."/>
            <person name="Tanaka K."/>
            <person name="Shimizu N."/>
            <person name="Sugano S."/>
            <person name="Sato N."/>
            <person name="Nozaki H."/>
            <person name="Ogasawara N."/>
            <person name="Kohara Y."/>
            <person name="Kuroiwa T."/>
        </authorList>
    </citation>
    <scope>NUCLEOTIDE SEQUENCE [LARGE SCALE GENOMIC DNA]</scope>
    <source>
        <strain evidence="2 3">10D</strain>
    </source>
</reference>
<evidence type="ECO:0000313" key="3">
    <source>
        <dbReference type="Proteomes" id="UP000007014"/>
    </source>
</evidence>
<organism evidence="2 3">
    <name type="scientific">Cyanidioschyzon merolae (strain NIES-3377 / 10D)</name>
    <name type="common">Unicellular red alga</name>
    <dbReference type="NCBI Taxonomy" id="280699"/>
    <lineage>
        <taxon>Eukaryota</taxon>
        <taxon>Rhodophyta</taxon>
        <taxon>Bangiophyceae</taxon>
        <taxon>Cyanidiales</taxon>
        <taxon>Cyanidiaceae</taxon>
        <taxon>Cyanidioschyzon</taxon>
    </lineage>
</organism>
<dbReference type="HOGENOM" id="CLU_652761_0_0_1"/>
<protein>
    <submittedName>
        <fullName evidence="2">Uncharacterized protein</fullName>
    </submittedName>
</protein>
<feature type="region of interest" description="Disordered" evidence="1">
    <location>
        <begin position="1"/>
        <end position="29"/>
    </location>
</feature>
<dbReference type="Gramene" id="CML302CT">
    <property type="protein sequence ID" value="CML302CT"/>
    <property type="gene ID" value="CML302C"/>
</dbReference>
<dbReference type="RefSeq" id="XP_005536911.1">
    <property type="nucleotide sequence ID" value="XM_005536854.1"/>
</dbReference>
<dbReference type="Proteomes" id="UP000007014">
    <property type="component" value="Chromosome 12"/>
</dbReference>
<evidence type="ECO:0000256" key="1">
    <source>
        <dbReference type="SAM" id="MobiDB-lite"/>
    </source>
</evidence>
<keyword evidence="3" id="KW-1185">Reference proteome</keyword>
<dbReference type="KEGG" id="cme:CYME_CML302C"/>